<dbReference type="GO" id="GO:0003677">
    <property type="term" value="F:DNA binding"/>
    <property type="evidence" value="ECO:0007669"/>
    <property type="project" value="InterPro"/>
</dbReference>
<reference evidence="6 7" key="1">
    <citation type="submission" date="2016-07" db="EMBL/GenBank/DDBJ databases">
        <title>Pervasive Adenine N6-methylation of Active Genes in Fungi.</title>
        <authorList>
            <consortium name="DOE Joint Genome Institute"/>
            <person name="Mondo S.J."/>
            <person name="Dannebaum R.O."/>
            <person name="Kuo R.C."/>
            <person name="Labutti K."/>
            <person name="Haridas S."/>
            <person name="Kuo A."/>
            <person name="Salamov A."/>
            <person name="Ahrendt S.R."/>
            <person name="Lipzen A."/>
            <person name="Sullivan W."/>
            <person name="Andreopoulos W.B."/>
            <person name="Clum A."/>
            <person name="Lindquist E."/>
            <person name="Daum C."/>
            <person name="Ramamoorthy G.K."/>
            <person name="Gryganskyi A."/>
            <person name="Culley D."/>
            <person name="Magnuson J.K."/>
            <person name="James T.Y."/>
            <person name="O'Malley M.A."/>
            <person name="Stajich J.E."/>
            <person name="Spatafora J.W."/>
            <person name="Visel A."/>
            <person name="Grigoriev I.V."/>
        </authorList>
    </citation>
    <scope>NUCLEOTIDE SEQUENCE [LARGE SCALE GENOMIC DNA]</scope>
    <source>
        <strain evidence="6 7">CBS 931.73</strain>
    </source>
</reference>
<dbReference type="GO" id="GO:0042797">
    <property type="term" value="P:tRNA transcription by RNA polymerase III"/>
    <property type="evidence" value="ECO:0007669"/>
    <property type="project" value="TreeGrafter"/>
</dbReference>
<dbReference type="PANTHER" id="PTHR13408:SF0">
    <property type="entry name" value="DNA-DIRECTED RNA POLYMERASE III SUBUNIT RPC4"/>
    <property type="match status" value="1"/>
</dbReference>
<name>A0A1Y1YNR4_9FUNG</name>
<keyword evidence="2" id="KW-0240">DNA-directed RNA polymerase</keyword>
<dbReference type="GO" id="GO:0005666">
    <property type="term" value="C:RNA polymerase III complex"/>
    <property type="evidence" value="ECO:0007669"/>
    <property type="project" value="InterPro"/>
</dbReference>
<feature type="region of interest" description="Disordered" evidence="5">
    <location>
        <begin position="264"/>
        <end position="283"/>
    </location>
</feature>
<sequence>MSEQKTDSSRPKHNEVHGSLENFRQIGSFHSQPPAVGRLGSIRAKNYTKTGTQKMKFTPTVPLKRNKKESTPSLLENAMSNKSETTSTQRRGRGRGRAKGRAKEMVLTASGPFSMGPTVQVAGSKGYKSGAENSREILVRPSGSNITVSESYDDKAKYEESDDEGNTFFVDQNEWTPIMLPATHVDDKGENENNLDQLAGGQEQVIAMEVDEEKPEPVQSLLDIIMKEQNASGEAGEEKLLFFQFPSQFPDLAESTSFIKQESEDAVQMNSEPADKMYDGTSRDESKIEKSAEGLMGKLLVYKSGKMQIKIGDIYLDLNSGLDCSFAQNVVAVDSDNKQAFVMGGIHKRLICTPNMDSLLS</sequence>
<comment type="caution">
    <text evidence="6">The sequence shown here is derived from an EMBL/GenBank/DDBJ whole genome shotgun (WGS) entry which is preliminary data.</text>
</comment>
<keyword evidence="7" id="KW-1185">Reference proteome</keyword>
<proteinExistence type="predicted"/>
<dbReference type="InterPro" id="IPR007811">
    <property type="entry name" value="RPC4"/>
</dbReference>
<dbReference type="Proteomes" id="UP000193498">
    <property type="component" value="Unassembled WGS sequence"/>
</dbReference>
<evidence type="ECO:0000256" key="2">
    <source>
        <dbReference type="ARBA" id="ARBA00022478"/>
    </source>
</evidence>
<feature type="region of interest" description="Disordered" evidence="5">
    <location>
        <begin position="1"/>
        <end position="20"/>
    </location>
</feature>
<feature type="compositionally biased region" description="Polar residues" evidence="5">
    <location>
        <begin position="71"/>
        <end position="89"/>
    </location>
</feature>
<accession>A0A1Y1YNR4</accession>
<feature type="compositionally biased region" description="Basic and acidic residues" evidence="5">
    <location>
        <begin position="273"/>
        <end position="283"/>
    </location>
</feature>
<protein>
    <recommendedName>
        <fullName evidence="8">RNA polymerase III RPC4-domain-containing protein</fullName>
    </recommendedName>
</protein>
<evidence type="ECO:0000313" key="6">
    <source>
        <dbReference type="EMBL" id="ORX99659.1"/>
    </source>
</evidence>
<dbReference type="Pfam" id="PF05132">
    <property type="entry name" value="RNA_pol_Rpc4"/>
    <property type="match status" value="1"/>
</dbReference>
<evidence type="ECO:0008006" key="8">
    <source>
        <dbReference type="Google" id="ProtNLM"/>
    </source>
</evidence>
<dbReference type="PANTHER" id="PTHR13408">
    <property type="entry name" value="DNA-DIRECTED RNA POLYMERASE III"/>
    <property type="match status" value="1"/>
</dbReference>
<dbReference type="EMBL" id="MCFE01000094">
    <property type="protein sequence ID" value="ORX99659.1"/>
    <property type="molecule type" value="Genomic_DNA"/>
</dbReference>
<evidence type="ECO:0000256" key="5">
    <source>
        <dbReference type="SAM" id="MobiDB-lite"/>
    </source>
</evidence>
<evidence type="ECO:0000256" key="4">
    <source>
        <dbReference type="ARBA" id="ARBA00023242"/>
    </source>
</evidence>
<evidence type="ECO:0000256" key="1">
    <source>
        <dbReference type="ARBA" id="ARBA00004123"/>
    </source>
</evidence>
<dbReference type="InParanoid" id="A0A1Y1YNR4"/>
<dbReference type="AlphaFoldDB" id="A0A1Y1YNR4"/>
<dbReference type="FunCoup" id="A0A1Y1YNR4">
    <property type="interactions" value="58"/>
</dbReference>
<comment type="subcellular location">
    <subcellularLocation>
        <location evidence="1">Nucleus</location>
    </subcellularLocation>
</comment>
<feature type="compositionally biased region" description="Basic and acidic residues" evidence="5">
    <location>
        <begin position="1"/>
        <end position="18"/>
    </location>
</feature>
<keyword evidence="4" id="KW-0539">Nucleus</keyword>
<dbReference type="OrthoDB" id="5836119at2759"/>
<feature type="region of interest" description="Disordered" evidence="5">
    <location>
        <begin position="45"/>
        <end position="118"/>
    </location>
</feature>
<dbReference type="STRING" id="1314790.A0A1Y1YNR4"/>
<keyword evidence="3" id="KW-0804">Transcription</keyword>
<evidence type="ECO:0000313" key="7">
    <source>
        <dbReference type="Proteomes" id="UP000193498"/>
    </source>
</evidence>
<organism evidence="6 7">
    <name type="scientific">Basidiobolus meristosporus CBS 931.73</name>
    <dbReference type="NCBI Taxonomy" id="1314790"/>
    <lineage>
        <taxon>Eukaryota</taxon>
        <taxon>Fungi</taxon>
        <taxon>Fungi incertae sedis</taxon>
        <taxon>Zoopagomycota</taxon>
        <taxon>Entomophthoromycotina</taxon>
        <taxon>Basidiobolomycetes</taxon>
        <taxon>Basidiobolales</taxon>
        <taxon>Basidiobolaceae</taxon>
        <taxon>Basidiobolus</taxon>
    </lineage>
</organism>
<evidence type="ECO:0000256" key="3">
    <source>
        <dbReference type="ARBA" id="ARBA00023163"/>
    </source>
</evidence>
<gene>
    <name evidence="6" type="ORF">K493DRAFT_335675</name>
</gene>
<feature type="compositionally biased region" description="Basic residues" evidence="5">
    <location>
        <begin position="90"/>
        <end position="100"/>
    </location>
</feature>